<evidence type="ECO:0000256" key="8">
    <source>
        <dbReference type="ARBA" id="ARBA00023136"/>
    </source>
</evidence>
<dbReference type="InterPro" id="IPR027417">
    <property type="entry name" value="P-loop_NTPase"/>
</dbReference>
<evidence type="ECO:0000256" key="2">
    <source>
        <dbReference type="ARBA" id="ARBA00022448"/>
    </source>
</evidence>
<dbReference type="GO" id="GO:0016887">
    <property type="term" value="F:ATP hydrolysis activity"/>
    <property type="evidence" value="ECO:0007669"/>
    <property type="project" value="InterPro"/>
</dbReference>
<dbReference type="InterPro" id="IPR017871">
    <property type="entry name" value="ABC_transporter-like_CS"/>
</dbReference>
<keyword evidence="7 9" id="KW-1133">Transmembrane helix</keyword>
<dbReference type="PROSITE" id="PS50893">
    <property type="entry name" value="ABC_TRANSPORTER_2"/>
    <property type="match status" value="1"/>
</dbReference>
<dbReference type="PANTHER" id="PTHR43394">
    <property type="entry name" value="ATP-DEPENDENT PERMEASE MDL1, MITOCHONDRIAL"/>
    <property type="match status" value="1"/>
</dbReference>
<dbReference type="GO" id="GO:0005886">
    <property type="term" value="C:plasma membrane"/>
    <property type="evidence" value="ECO:0007669"/>
    <property type="project" value="UniProtKB-SubCell"/>
</dbReference>
<name>M1ZCM1_NITG3</name>
<sequence length="583" mass="65526">MEHVRTFIQYMKPYKREMLIGIFALLVTDLVGMVIPWLLKQVIDLLPNDPAQSQLIGFAGWLFLAAGVQAVARYGWRRYLFGPSRKMEIDILNHLFAHFLTLDRTFFQKHEVGDLMSRATNDLRAVKDFLGLGLLVVLDAVVVIIGCLALMIYINPKLTLYALLPLPFISILFFTFIRAISIRHQSIQENLSRITSMVQENLAGIRVLHAFVQEQNEINRFDRLNRDHIDQNMSLAKMFGLFTPSLVFVIGVAAMITLWIGGKEVIDGTITLGSFVAFNGYLMMLSWPMMAIGYVINLWQKGVTAMRRIQHILDSRTALVQSEKEEGAFDIRGRIEVRRLAFSYPDSEVNALDGIDLKIEAGTSVAFIGMIGAGKSTLMQLLPRVFDAPQGSLLLDGTPISEVPAFVLRRHIGYVEQEPFLFSTTIRNNIALARPEASEEEIEAMVHCVHLTPDLERFPKGLDTVVGERGVSVSGGQKQRIALARALIRKPRILILDDAFSSLDVETESIILNNIRSVIEGTTTLIVTHRLSLARQVDRVVVLGEGKVLEDGVHAELMQKQDGVYRRIYSNQALAREMEILLK</sequence>
<evidence type="ECO:0000256" key="3">
    <source>
        <dbReference type="ARBA" id="ARBA00022475"/>
    </source>
</evidence>
<dbReference type="EMBL" id="CAQJ01000064">
    <property type="protein sequence ID" value="CCQ91112.1"/>
    <property type="molecule type" value="Genomic_DNA"/>
</dbReference>
<dbReference type="Pfam" id="PF00005">
    <property type="entry name" value="ABC_tran"/>
    <property type="match status" value="1"/>
</dbReference>
<evidence type="ECO:0000256" key="4">
    <source>
        <dbReference type="ARBA" id="ARBA00022692"/>
    </source>
</evidence>
<dbReference type="GO" id="GO:0005524">
    <property type="term" value="F:ATP binding"/>
    <property type="evidence" value="ECO:0007669"/>
    <property type="project" value="UniProtKB-KW"/>
</dbReference>
<feature type="domain" description="ABC transporter" evidence="10">
    <location>
        <begin position="335"/>
        <end position="570"/>
    </location>
</feature>
<dbReference type="FunFam" id="3.40.50.300:FF:000221">
    <property type="entry name" value="Multidrug ABC transporter ATP-binding protein"/>
    <property type="match status" value="1"/>
</dbReference>
<dbReference type="Proteomes" id="UP000011704">
    <property type="component" value="Unassembled WGS sequence"/>
</dbReference>
<keyword evidence="8 9" id="KW-0472">Membrane</keyword>
<feature type="transmembrane region" description="Helical" evidence="9">
    <location>
        <begin position="58"/>
        <end position="76"/>
    </location>
</feature>
<evidence type="ECO:0000256" key="7">
    <source>
        <dbReference type="ARBA" id="ARBA00022989"/>
    </source>
</evidence>
<dbReference type="FunCoup" id="M1ZCM1">
    <property type="interactions" value="102"/>
</dbReference>
<organism evidence="12 13">
    <name type="scientific">Nitrospina gracilis (strain 3/211)</name>
    <dbReference type="NCBI Taxonomy" id="1266370"/>
    <lineage>
        <taxon>Bacteria</taxon>
        <taxon>Pseudomonadati</taxon>
        <taxon>Nitrospinota/Tectimicrobiota group</taxon>
        <taxon>Nitrospinota</taxon>
        <taxon>Nitrospinia</taxon>
        <taxon>Nitrospinales</taxon>
        <taxon>Nitrospinaceae</taxon>
        <taxon>Nitrospina</taxon>
    </lineage>
</organism>
<reference evidence="12 13" key="1">
    <citation type="journal article" date="2013" name="Front. Microbiol.">
        <title>The genome of Nitrospina gracilis illuminates the metabolism and evolution of the major marine nitrite oxidizer.</title>
        <authorList>
            <person name="Luecker S."/>
            <person name="Nowka B."/>
            <person name="Rattei T."/>
            <person name="Spieck E."/>
            <person name="and Daims H."/>
        </authorList>
    </citation>
    <scope>NUCLEOTIDE SEQUENCE [LARGE SCALE GENOMIC DNA]</scope>
    <source>
        <strain evidence="12 13">3/211</strain>
    </source>
</reference>
<keyword evidence="5" id="KW-0547">Nucleotide-binding</keyword>
<dbReference type="Pfam" id="PF00664">
    <property type="entry name" value="ABC_membrane"/>
    <property type="match status" value="1"/>
</dbReference>
<dbReference type="SUPFAM" id="SSF90123">
    <property type="entry name" value="ABC transporter transmembrane region"/>
    <property type="match status" value="1"/>
</dbReference>
<evidence type="ECO:0000256" key="6">
    <source>
        <dbReference type="ARBA" id="ARBA00022840"/>
    </source>
</evidence>
<keyword evidence="2" id="KW-0813">Transport</keyword>
<accession>M1ZCM1</accession>
<dbReference type="RefSeq" id="WP_005009435.1">
    <property type="nucleotide sequence ID" value="NZ_HG422173.1"/>
</dbReference>
<dbReference type="InterPro" id="IPR039421">
    <property type="entry name" value="Type_1_exporter"/>
</dbReference>
<dbReference type="Gene3D" id="3.40.50.300">
    <property type="entry name" value="P-loop containing nucleotide triphosphate hydrolases"/>
    <property type="match status" value="1"/>
</dbReference>
<evidence type="ECO:0000313" key="12">
    <source>
        <dbReference type="EMBL" id="CCQ91112.1"/>
    </source>
</evidence>
<feature type="domain" description="ABC transmembrane type-1" evidence="11">
    <location>
        <begin position="19"/>
        <end position="301"/>
    </location>
</feature>
<feature type="transmembrane region" description="Helical" evidence="9">
    <location>
        <begin position="160"/>
        <end position="180"/>
    </location>
</feature>
<dbReference type="GO" id="GO:0015421">
    <property type="term" value="F:ABC-type oligopeptide transporter activity"/>
    <property type="evidence" value="ECO:0007669"/>
    <property type="project" value="TreeGrafter"/>
</dbReference>
<dbReference type="STRING" id="1266370.NITGR_580020"/>
<dbReference type="HOGENOM" id="CLU_000604_84_4_0"/>
<dbReference type="PROSITE" id="PS50929">
    <property type="entry name" value="ABC_TM1F"/>
    <property type="match status" value="1"/>
</dbReference>
<evidence type="ECO:0000256" key="5">
    <source>
        <dbReference type="ARBA" id="ARBA00022741"/>
    </source>
</evidence>
<dbReference type="PROSITE" id="PS00211">
    <property type="entry name" value="ABC_TRANSPORTER_1"/>
    <property type="match status" value="1"/>
</dbReference>
<dbReference type="InParanoid" id="M1ZCM1"/>
<dbReference type="InterPro" id="IPR003439">
    <property type="entry name" value="ABC_transporter-like_ATP-bd"/>
</dbReference>
<dbReference type="SMART" id="SM00382">
    <property type="entry name" value="AAA"/>
    <property type="match status" value="1"/>
</dbReference>
<dbReference type="SUPFAM" id="SSF52540">
    <property type="entry name" value="P-loop containing nucleoside triphosphate hydrolases"/>
    <property type="match status" value="1"/>
</dbReference>
<feature type="transmembrane region" description="Helical" evidence="9">
    <location>
        <begin position="239"/>
        <end position="260"/>
    </location>
</feature>
<evidence type="ECO:0000256" key="9">
    <source>
        <dbReference type="SAM" id="Phobius"/>
    </source>
</evidence>
<dbReference type="CDD" id="cd18541">
    <property type="entry name" value="ABC_6TM_TmrB_like"/>
    <property type="match status" value="1"/>
</dbReference>
<dbReference type="OrthoDB" id="9770415at2"/>
<feature type="transmembrane region" description="Helical" evidence="9">
    <location>
        <begin position="129"/>
        <end position="154"/>
    </location>
</feature>
<evidence type="ECO:0000313" key="13">
    <source>
        <dbReference type="Proteomes" id="UP000011704"/>
    </source>
</evidence>
<proteinExistence type="predicted"/>
<protein>
    <submittedName>
        <fullName evidence="12">ABC transporter, ATPase subunit</fullName>
    </submittedName>
</protein>
<dbReference type="Gene3D" id="1.20.1560.10">
    <property type="entry name" value="ABC transporter type 1, transmembrane domain"/>
    <property type="match status" value="1"/>
</dbReference>
<dbReference type="InterPro" id="IPR011527">
    <property type="entry name" value="ABC1_TM_dom"/>
</dbReference>
<dbReference type="AlphaFoldDB" id="M1ZCM1"/>
<dbReference type="InterPro" id="IPR003593">
    <property type="entry name" value="AAA+_ATPase"/>
</dbReference>
<gene>
    <name evidence="12" type="ORF">NITGR_580020</name>
</gene>
<keyword evidence="13" id="KW-1185">Reference proteome</keyword>
<evidence type="ECO:0000256" key="1">
    <source>
        <dbReference type="ARBA" id="ARBA00004651"/>
    </source>
</evidence>
<keyword evidence="3" id="KW-1003">Cell membrane</keyword>
<dbReference type="InterPro" id="IPR036640">
    <property type="entry name" value="ABC1_TM_sf"/>
</dbReference>
<evidence type="ECO:0000259" key="10">
    <source>
        <dbReference type="PROSITE" id="PS50893"/>
    </source>
</evidence>
<keyword evidence="4 9" id="KW-0812">Transmembrane</keyword>
<comment type="caution">
    <text evidence="12">The sequence shown here is derived from an EMBL/GenBank/DDBJ whole genome shotgun (WGS) entry which is preliminary data.</text>
</comment>
<feature type="transmembrane region" description="Helical" evidence="9">
    <location>
        <begin position="280"/>
        <end position="299"/>
    </location>
</feature>
<keyword evidence="6" id="KW-0067">ATP-binding</keyword>
<evidence type="ECO:0000259" key="11">
    <source>
        <dbReference type="PROSITE" id="PS50929"/>
    </source>
</evidence>
<dbReference type="PANTHER" id="PTHR43394:SF1">
    <property type="entry name" value="ATP-BINDING CASSETTE SUB-FAMILY B MEMBER 10, MITOCHONDRIAL"/>
    <property type="match status" value="1"/>
</dbReference>
<feature type="transmembrane region" description="Helical" evidence="9">
    <location>
        <begin position="20"/>
        <end position="38"/>
    </location>
</feature>
<comment type="subcellular location">
    <subcellularLocation>
        <location evidence="1">Cell membrane</location>
        <topology evidence="1">Multi-pass membrane protein</topology>
    </subcellularLocation>
</comment>